<dbReference type="SUPFAM" id="SSF53474">
    <property type="entry name" value="alpha/beta-Hydrolases"/>
    <property type="match status" value="1"/>
</dbReference>
<keyword evidence="7" id="KW-0325">Glycoprotein</keyword>
<evidence type="ECO:0000313" key="15">
    <source>
        <dbReference type="WBParaSite" id="EVEC_0000173401-mRNA-1"/>
    </source>
</evidence>
<evidence type="ECO:0000256" key="4">
    <source>
        <dbReference type="ARBA" id="ARBA00022801"/>
    </source>
</evidence>
<evidence type="ECO:0000256" key="2">
    <source>
        <dbReference type="ARBA" id="ARBA00010701"/>
    </source>
</evidence>
<comment type="similarity">
    <text evidence="2 9">Belongs to the AB hydrolase superfamily. Lipase family.</text>
</comment>
<dbReference type="FunFam" id="3.40.50.1820:FF:000021">
    <property type="entry name" value="Lipase"/>
    <property type="match status" value="1"/>
</dbReference>
<evidence type="ECO:0000256" key="5">
    <source>
        <dbReference type="ARBA" id="ARBA00022963"/>
    </source>
</evidence>
<evidence type="ECO:0000256" key="7">
    <source>
        <dbReference type="ARBA" id="ARBA00023180"/>
    </source>
</evidence>
<reference evidence="13 14" key="2">
    <citation type="submission" date="2018-10" db="EMBL/GenBank/DDBJ databases">
        <authorList>
            <consortium name="Pathogen Informatics"/>
        </authorList>
    </citation>
    <scope>NUCLEOTIDE SEQUENCE [LARGE SCALE GENOMIC DNA]</scope>
</reference>
<evidence type="ECO:0000256" key="3">
    <source>
        <dbReference type="ARBA" id="ARBA00022729"/>
    </source>
</evidence>
<keyword evidence="3 11" id="KW-0732">Signal</keyword>
<dbReference type="AlphaFoldDB" id="A0A0N4UW83"/>
<evidence type="ECO:0000256" key="9">
    <source>
        <dbReference type="PIRNR" id="PIRNR000862"/>
    </source>
</evidence>
<feature type="domain" description="Partial AB-hydrolase lipase" evidence="12">
    <location>
        <begin position="26"/>
        <end position="87"/>
    </location>
</feature>
<protein>
    <recommendedName>
        <fullName evidence="9">Lipase</fullName>
    </recommendedName>
</protein>
<dbReference type="PIRSF" id="PIRSF000862">
    <property type="entry name" value="Steryl_ester_lip"/>
    <property type="match status" value="1"/>
</dbReference>
<evidence type="ECO:0000256" key="11">
    <source>
        <dbReference type="SAM" id="SignalP"/>
    </source>
</evidence>
<gene>
    <name evidence="13" type="ORF">EVEC_LOCUS1442</name>
</gene>
<name>A0A0N4UW83_ENTVE</name>
<organism evidence="15">
    <name type="scientific">Enterobius vermicularis</name>
    <name type="common">Human pinworm</name>
    <dbReference type="NCBI Taxonomy" id="51028"/>
    <lineage>
        <taxon>Eukaryota</taxon>
        <taxon>Metazoa</taxon>
        <taxon>Ecdysozoa</taxon>
        <taxon>Nematoda</taxon>
        <taxon>Chromadorea</taxon>
        <taxon>Rhabditida</taxon>
        <taxon>Spirurina</taxon>
        <taxon>Oxyuridomorpha</taxon>
        <taxon>Oxyuroidea</taxon>
        <taxon>Oxyuridae</taxon>
        <taxon>Enterobius</taxon>
    </lineage>
</organism>
<evidence type="ECO:0000313" key="14">
    <source>
        <dbReference type="Proteomes" id="UP000274131"/>
    </source>
</evidence>
<keyword evidence="8" id="KW-0458">Lysosome</keyword>
<dbReference type="OrthoDB" id="9974421at2759"/>
<evidence type="ECO:0000259" key="12">
    <source>
        <dbReference type="Pfam" id="PF04083"/>
    </source>
</evidence>
<keyword evidence="6" id="KW-0443">Lipid metabolism</keyword>
<dbReference type="Proteomes" id="UP000274131">
    <property type="component" value="Unassembled WGS sequence"/>
</dbReference>
<evidence type="ECO:0000313" key="13">
    <source>
        <dbReference type="EMBL" id="VDD86299.1"/>
    </source>
</evidence>
<dbReference type="GO" id="GO:0016788">
    <property type="term" value="F:hydrolase activity, acting on ester bonds"/>
    <property type="evidence" value="ECO:0007669"/>
    <property type="project" value="InterPro"/>
</dbReference>
<dbReference type="PANTHER" id="PTHR11005">
    <property type="entry name" value="LYSOSOMAL ACID LIPASE-RELATED"/>
    <property type="match status" value="1"/>
</dbReference>
<keyword evidence="14" id="KW-1185">Reference proteome</keyword>
<dbReference type="WBParaSite" id="EVEC_0000173401-mRNA-1">
    <property type="protein sequence ID" value="EVEC_0000173401-mRNA-1"/>
    <property type="gene ID" value="EVEC_0000173401"/>
</dbReference>
<feature type="active site" description="Charge relay system" evidence="10">
    <location>
        <position position="337"/>
    </location>
</feature>
<dbReference type="Gene3D" id="3.40.50.1820">
    <property type="entry name" value="alpha/beta hydrolase"/>
    <property type="match status" value="1"/>
</dbReference>
<dbReference type="InterPro" id="IPR006693">
    <property type="entry name" value="AB_hydrolase_lipase"/>
</dbReference>
<keyword evidence="4 9" id="KW-0378">Hydrolase</keyword>
<dbReference type="GO" id="GO:0016042">
    <property type="term" value="P:lipid catabolic process"/>
    <property type="evidence" value="ECO:0007669"/>
    <property type="project" value="UniProtKB-KW"/>
</dbReference>
<dbReference type="EMBL" id="UXUI01007211">
    <property type="protein sequence ID" value="VDD86299.1"/>
    <property type="molecule type" value="Genomic_DNA"/>
</dbReference>
<comment type="subcellular location">
    <subcellularLocation>
        <location evidence="1">Lysosome lumen</location>
    </subcellularLocation>
</comment>
<sequence length="395" mass="44690">MRSLLILLVTVVALCCCEDEEIGLKTPEIISHWGYPVQTIPVTTSDGYILTIHRIPHGKQGFNPFSKRPVVFLQHGLECSSSNFITMLPNKALGFMLADAGFDVWMGNVRGNLYSKAHTTLDPSGHKFWQFTWEDMAKADTTAMIDKALQTTNQTSLYYIGHSQGTLTMFVKLASEPDFAPKIKKFFALAPVASVEHLGGMVGLIAKDFYFVFELLEYYLGEDQFFPDSKFMQIIEELICTNPVTENICDNVLFLICGPESNQFNTSRVPVYITDLPSGTSTLNIIHWAQMVRSKKLQSFDYEDDNINIQHYGNKTPPVYDLTKINVDTYLYYGDKDILGDVADIEGFLFRSLNPKILKAKVRLADFNHLDFVWGERAAKEVYKPIINTILADLK</sequence>
<dbReference type="InterPro" id="IPR025483">
    <property type="entry name" value="Lipase_euk"/>
</dbReference>
<dbReference type="InterPro" id="IPR029058">
    <property type="entry name" value="AB_hydrolase_fold"/>
</dbReference>
<feature type="active site" description="Charge relay system" evidence="10">
    <location>
        <position position="369"/>
    </location>
</feature>
<evidence type="ECO:0000256" key="8">
    <source>
        <dbReference type="ARBA" id="ARBA00023228"/>
    </source>
</evidence>
<evidence type="ECO:0000256" key="10">
    <source>
        <dbReference type="PIRSR" id="PIRSR000862-1"/>
    </source>
</evidence>
<evidence type="ECO:0000256" key="6">
    <source>
        <dbReference type="ARBA" id="ARBA00023098"/>
    </source>
</evidence>
<dbReference type="GO" id="GO:0043202">
    <property type="term" value="C:lysosomal lumen"/>
    <property type="evidence" value="ECO:0007669"/>
    <property type="project" value="UniProtKB-SubCell"/>
</dbReference>
<keyword evidence="5 9" id="KW-0442">Lipid degradation</keyword>
<feature type="active site" description="Nucleophile" evidence="10">
    <location>
        <position position="163"/>
    </location>
</feature>
<reference evidence="15" key="1">
    <citation type="submission" date="2017-02" db="UniProtKB">
        <authorList>
            <consortium name="WormBaseParasite"/>
        </authorList>
    </citation>
    <scope>IDENTIFICATION</scope>
</reference>
<feature type="signal peptide" evidence="11">
    <location>
        <begin position="1"/>
        <end position="19"/>
    </location>
</feature>
<dbReference type="STRING" id="51028.A0A0N4UW83"/>
<feature type="chain" id="PRO_5043122458" description="Lipase" evidence="11">
    <location>
        <begin position="20"/>
        <end position="395"/>
    </location>
</feature>
<proteinExistence type="inferred from homology"/>
<evidence type="ECO:0000256" key="1">
    <source>
        <dbReference type="ARBA" id="ARBA00004227"/>
    </source>
</evidence>
<accession>A0A0N4UW83</accession>
<dbReference type="Pfam" id="PF04083">
    <property type="entry name" value="Abhydro_lipase"/>
    <property type="match status" value="1"/>
</dbReference>